<evidence type="ECO:0000313" key="4">
    <source>
        <dbReference type="Proteomes" id="UP000015101"/>
    </source>
</evidence>
<accession>T1FA34</accession>
<dbReference type="Pfam" id="PF21788">
    <property type="entry name" value="TNP-like_GBD"/>
    <property type="match status" value="1"/>
</dbReference>
<dbReference type="EMBL" id="KB096983">
    <property type="protein sequence ID" value="ESO00215.1"/>
    <property type="molecule type" value="Genomic_DNA"/>
</dbReference>
<dbReference type="GeneID" id="20205683"/>
<organism evidence="3 4">
    <name type="scientific">Helobdella robusta</name>
    <name type="common">Californian leech</name>
    <dbReference type="NCBI Taxonomy" id="6412"/>
    <lineage>
        <taxon>Eukaryota</taxon>
        <taxon>Metazoa</taxon>
        <taxon>Spiralia</taxon>
        <taxon>Lophotrochozoa</taxon>
        <taxon>Annelida</taxon>
        <taxon>Clitellata</taxon>
        <taxon>Hirudinea</taxon>
        <taxon>Rhynchobdellida</taxon>
        <taxon>Glossiphoniidae</taxon>
        <taxon>Helobdella</taxon>
    </lineage>
</organism>
<dbReference type="InParanoid" id="T1FA34"/>
<dbReference type="OrthoDB" id="2441813at2759"/>
<dbReference type="PANTHER" id="PTHR47577">
    <property type="entry name" value="THAP DOMAIN-CONTAINING PROTEIN 6"/>
    <property type="match status" value="1"/>
</dbReference>
<keyword evidence="4" id="KW-1185">Reference proteome</keyword>
<dbReference type="RefSeq" id="XP_009021649.1">
    <property type="nucleotide sequence ID" value="XM_009023401.1"/>
</dbReference>
<dbReference type="Proteomes" id="UP000015101">
    <property type="component" value="Unassembled WGS sequence"/>
</dbReference>
<evidence type="ECO:0000259" key="1">
    <source>
        <dbReference type="Pfam" id="PF21788"/>
    </source>
</evidence>
<feature type="domain" description="Transposable element P transposase-like GTP-binding insertion" evidence="1">
    <location>
        <begin position="2"/>
        <end position="76"/>
    </location>
</feature>
<dbReference type="EnsemblMetazoa" id="HelroT176055">
    <property type="protein sequence ID" value="HelroP176055"/>
    <property type="gene ID" value="HelroG176055"/>
</dbReference>
<evidence type="ECO:0000313" key="3">
    <source>
        <dbReference type="EnsemblMetazoa" id="HelroP176055"/>
    </source>
</evidence>
<name>T1FA34_HELRO</name>
<gene>
    <name evidence="3" type="primary">20205683</name>
    <name evidence="2" type="ORF">HELRODRAFT_176055</name>
</gene>
<reference evidence="2 4" key="2">
    <citation type="journal article" date="2013" name="Nature">
        <title>Insights into bilaterian evolution from three spiralian genomes.</title>
        <authorList>
            <person name="Simakov O."/>
            <person name="Marletaz F."/>
            <person name="Cho S.J."/>
            <person name="Edsinger-Gonzales E."/>
            <person name="Havlak P."/>
            <person name="Hellsten U."/>
            <person name="Kuo D.H."/>
            <person name="Larsson T."/>
            <person name="Lv J."/>
            <person name="Arendt D."/>
            <person name="Savage R."/>
            <person name="Osoegawa K."/>
            <person name="de Jong P."/>
            <person name="Grimwood J."/>
            <person name="Chapman J.A."/>
            <person name="Shapiro H."/>
            <person name="Aerts A."/>
            <person name="Otillar R.P."/>
            <person name="Terry A.Y."/>
            <person name="Boore J.L."/>
            <person name="Grigoriev I.V."/>
            <person name="Lindberg D.R."/>
            <person name="Seaver E.C."/>
            <person name="Weisblat D.A."/>
            <person name="Putnam N.H."/>
            <person name="Rokhsar D.S."/>
        </authorList>
    </citation>
    <scope>NUCLEOTIDE SEQUENCE</scope>
</reference>
<dbReference type="InterPro" id="IPR048366">
    <property type="entry name" value="TNP-like_GBD"/>
</dbReference>
<dbReference type="KEGG" id="hro:HELRODRAFT_176055"/>
<protein>
    <recommendedName>
        <fullName evidence="1">Transposable element P transposase-like GTP-binding insertion domain-containing protein</fullName>
    </recommendedName>
</protein>
<reference evidence="3" key="3">
    <citation type="submission" date="2015-06" db="UniProtKB">
        <authorList>
            <consortium name="EnsemblMetazoa"/>
        </authorList>
    </citation>
    <scope>IDENTIFICATION</scope>
</reference>
<proteinExistence type="predicted"/>
<dbReference type="CTD" id="20205683"/>
<sequence>MKLGNNITKNHVNFEKHKMKVKSASQVFSCSVTKSLELLNGFDDFSDVSETIAFVKNINDLFDILNSKLMLDGEWKQSITKSNPTGKKMENGMKMATASLSLLKLLCNSQLTGNVSSFETEELLGNIILRADFDDNVFVKHASLQYIVNNCTAYMAGWVVKSITPTISCAECRSTKNQKDYYK</sequence>
<dbReference type="AlphaFoldDB" id="T1FA34"/>
<reference evidence="4" key="1">
    <citation type="submission" date="2012-12" db="EMBL/GenBank/DDBJ databases">
        <authorList>
            <person name="Hellsten U."/>
            <person name="Grimwood J."/>
            <person name="Chapman J.A."/>
            <person name="Shapiro H."/>
            <person name="Aerts A."/>
            <person name="Otillar R.P."/>
            <person name="Terry A.Y."/>
            <person name="Boore J.L."/>
            <person name="Simakov O."/>
            <person name="Marletaz F."/>
            <person name="Cho S.-J."/>
            <person name="Edsinger-Gonzales E."/>
            <person name="Havlak P."/>
            <person name="Kuo D.-H."/>
            <person name="Larsson T."/>
            <person name="Lv J."/>
            <person name="Arendt D."/>
            <person name="Savage R."/>
            <person name="Osoegawa K."/>
            <person name="de Jong P."/>
            <person name="Lindberg D.R."/>
            <person name="Seaver E.C."/>
            <person name="Weisblat D.A."/>
            <person name="Putnam N.H."/>
            <person name="Grigoriev I.V."/>
            <person name="Rokhsar D.S."/>
        </authorList>
    </citation>
    <scope>NUCLEOTIDE SEQUENCE</scope>
</reference>
<dbReference type="HOGENOM" id="CLU_1476711_0_0_1"/>
<evidence type="ECO:0000313" key="2">
    <source>
        <dbReference type="EMBL" id="ESO00215.1"/>
    </source>
</evidence>
<dbReference type="EMBL" id="AMQM01005531">
    <property type="status" value="NOT_ANNOTATED_CDS"/>
    <property type="molecule type" value="Genomic_DNA"/>
</dbReference>
<dbReference type="PANTHER" id="PTHR47577:SF2">
    <property type="entry name" value="THAP DOMAIN CONTAINING 9"/>
    <property type="match status" value="1"/>
</dbReference>